<dbReference type="GO" id="GO:0005829">
    <property type="term" value="C:cytosol"/>
    <property type="evidence" value="ECO:0007669"/>
    <property type="project" value="TreeGrafter"/>
</dbReference>
<evidence type="ECO:0000256" key="3">
    <source>
        <dbReference type="HAMAP-Rule" id="MF_00197"/>
    </source>
</evidence>
<proteinExistence type="inferred from homology"/>
<dbReference type="PANTHER" id="PTHR31689:SF0">
    <property type="entry name" value="DIAMINOPIMELATE EPIMERASE"/>
    <property type="match status" value="1"/>
</dbReference>
<keyword evidence="3" id="KW-0028">Amino-acid biosynthesis</keyword>
<dbReference type="HAMAP" id="MF_00197">
    <property type="entry name" value="DAP_epimerase"/>
    <property type="match status" value="1"/>
</dbReference>
<dbReference type="GO" id="GO:0008837">
    <property type="term" value="F:diaminopimelate epimerase activity"/>
    <property type="evidence" value="ECO:0007669"/>
    <property type="project" value="UniProtKB-UniRule"/>
</dbReference>
<comment type="subunit">
    <text evidence="3">Homodimer.</text>
</comment>
<sequence>MNTNAAHTGLAGRRFRKMHGLGNDFVIFDARVEALALAPAEIAAIADRRLGVGCDQLIVIEPGDDAADAFMRIYNADASEVSACGNATRCVGRILMEESGASDVRLRTRAGLLRARRATDGRITADMGPARLDWQEIPLASPCDTARVPFALGPLVEPVAVSMGNPHAVFFVPAVAAIDLETLGPAVETDSLFPEKTNVEIVEDLGHGRLRMRVWERGVGITRACGTGACATLVAAARRNLAGRSGTVVLDGGELDIAWADDGHVLMTGTATLAYEGALGELETGKPE</sequence>
<dbReference type="GO" id="GO:0009089">
    <property type="term" value="P:lysine biosynthetic process via diaminopimelate"/>
    <property type="evidence" value="ECO:0007669"/>
    <property type="project" value="UniProtKB-UniRule"/>
</dbReference>
<dbReference type="SUPFAM" id="SSF54506">
    <property type="entry name" value="Diaminopimelate epimerase-like"/>
    <property type="match status" value="2"/>
</dbReference>
<dbReference type="EMBL" id="FLUO01000001">
    <property type="protein sequence ID" value="SBW05520.1"/>
    <property type="molecule type" value="Genomic_DNA"/>
</dbReference>
<comment type="similarity">
    <text evidence="1 3">Belongs to the diaminopimelate epimerase family.</text>
</comment>
<evidence type="ECO:0000256" key="1">
    <source>
        <dbReference type="ARBA" id="ARBA00010219"/>
    </source>
</evidence>
<keyword evidence="2 3" id="KW-0413">Isomerase</keyword>
<evidence type="ECO:0000256" key="4">
    <source>
        <dbReference type="NCBIfam" id="TIGR00652"/>
    </source>
</evidence>
<feature type="binding site" evidence="3">
    <location>
        <begin position="216"/>
        <end position="217"/>
    </location>
    <ligand>
        <name>substrate</name>
    </ligand>
</feature>
<comment type="function">
    <text evidence="3">Catalyzes the stereoinversion of LL-2,6-diaminopimelate (L,L-DAP) to meso-diaminopimelate (meso-DAP), a precursor of L-lysine and an essential component of the bacterial peptidoglycan.</text>
</comment>
<comment type="catalytic activity">
    <reaction evidence="3">
        <text>(2S,6S)-2,6-diaminopimelate = meso-2,6-diaminopimelate</text>
        <dbReference type="Rhea" id="RHEA:15393"/>
        <dbReference type="ChEBI" id="CHEBI:57609"/>
        <dbReference type="ChEBI" id="CHEBI:57791"/>
        <dbReference type="EC" id="5.1.1.7"/>
    </reaction>
</comment>
<feature type="binding site" evidence="3">
    <location>
        <begin position="226"/>
        <end position="227"/>
    </location>
    <ligand>
        <name>substrate</name>
    </ligand>
</feature>
<feature type="binding site" evidence="3">
    <location>
        <position position="56"/>
    </location>
    <ligand>
        <name>substrate</name>
    </ligand>
</feature>
<feature type="active site" description="Proton acceptor" evidence="3">
    <location>
        <position position="225"/>
    </location>
</feature>
<organism evidence="5">
    <name type="scientific">uncultured Alphaproteobacteria bacterium</name>
    <dbReference type="NCBI Taxonomy" id="91750"/>
    <lineage>
        <taxon>Bacteria</taxon>
        <taxon>Pseudomonadati</taxon>
        <taxon>Pseudomonadota</taxon>
        <taxon>Alphaproteobacteria</taxon>
        <taxon>environmental samples</taxon>
    </lineage>
</organism>
<keyword evidence="3" id="KW-0457">Lysine biosynthesis</keyword>
<dbReference type="AlphaFoldDB" id="A0A212K193"/>
<name>A0A212K193_9PROT</name>
<dbReference type="InterPro" id="IPR001653">
    <property type="entry name" value="DAP_epimerase_DapF"/>
</dbReference>
<feature type="binding site" evidence="3">
    <location>
        <position position="198"/>
    </location>
    <ligand>
        <name>substrate</name>
    </ligand>
</feature>
<gene>
    <name evidence="3 5" type="primary">dapF</name>
    <name evidence="5" type="ORF">KL86APRO_11990</name>
</gene>
<keyword evidence="3" id="KW-0963">Cytoplasm</keyword>
<dbReference type="UniPathway" id="UPA00034">
    <property type="reaction ID" value="UER00025"/>
</dbReference>
<dbReference type="EC" id="5.1.1.7" evidence="3 4"/>
<feature type="binding site" evidence="3">
    <location>
        <position position="165"/>
    </location>
    <ligand>
        <name>substrate</name>
    </ligand>
</feature>
<comment type="subcellular location">
    <subcellularLocation>
        <location evidence="3">Cytoplasm</location>
    </subcellularLocation>
</comment>
<dbReference type="NCBIfam" id="TIGR00652">
    <property type="entry name" value="DapF"/>
    <property type="match status" value="1"/>
</dbReference>
<accession>A0A212K193</accession>
<comment type="pathway">
    <text evidence="3">Amino-acid biosynthesis; L-lysine biosynthesis via DAP pathway; DL-2,6-diaminopimelate from LL-2,6-diaminopimelate: step 1/1.</text>
</comment>
<feature type="binding site" evidence="3">
    <location>
        <position position="75"/>
    </location>
    <ligand>
        <name>substrate</name>
    </ligand>
</feature>
<feature type="active site" description="Proton donor" evidence="3">
    <location>
        <position position="84"/>
    </location>
</feature>
<evidence type="ECO:0000313" key="5">
    <source>
        <dbReference type="EMBL" id="SBW05520.1"/>
    </source>
</evidence>
<feature type="site" description="Could be important to modulate the pK values of the two catalytic cysteine residues" evidence="3">
    <location>
        <position position="167"/>
    </location>
</feature>
<feature type="site" description="Could be important to modulate the pK values of the two catalytic cysteine residues" evidence="3">
    <location>
        <position position="216"/>
    </location>
</feature>
<feature type="binding site" evidence="3">
    <location>
        <position position="23"/>
    </location>
    <ligand>
        <name>substrate</name>
    </ligand>
</feature>
<dbReference type="PANTHER" id="PTHR31689">
    <property type="entry name" value="DIAMINOPIMELATE EPIMERASE, CHLOROPLASTIC"/>
    <property type="match status" value="1"/>
</dbReference>
<reference evidence="5" key="1">
    <citation type="submission" date="2016-04" db="EMBL/GenBank/DDBJ databases">
        <authorList>
            <person name="Evans L.H."/>
            <person name="Alamgir A."/>
            <person name="Owens N."/>
            <person name="Weber N.D."/>
            <person name="Virtaneva K."/>
            <person name="Barbian K."/>
            <person name="Babar A."/>
            <person name="Rosenke K."/>
        </authorList>
    </citation>
    <scope>NUCLEOTIDE SEQUENCE</scope>
    <source>
        <strain evidence="5">86</strain>
    </source>
</reference>
<dbReference type="Gene3D" id="3.10.310.10">
    <property type="entry name" value="Diaminopimelate Epimerase, Chain A, domain 1"/>
    <property type="match status" value="2"/>
</dbReference>
<feature type="binding site" evidence="3">
    <location>
        <begin position="85"/>
        <end position="86"/>
    </location>
    <ligand>
        <name>substrate</name>
    </ligand>
</feature>
<protein>
    <recommendedName>
        <fullName evidence="3 4">Diaminopimelate epimerase</fullName>
        <shortName evidence="3">DAP epimerase</shortName>
        <ecNumber evidence="3 4">5.1.1.7</ecNumber>
    </recommendedName>
    <alternativeName>
        <fullName evidence="3">PLP-independent amino acid racemase</fullName>
    </alternativeName>
</protein>
<evidence type="ECO:0000256" key="2">
    <source>
        <dbReference type="ARBA" id="ARBA00023235"/>
    </source>
</evidence>
<dbReference type="Pfam" id="PF01678">
    <property type="entry name" value="DAP_epimerase"/>
    <property type="match status" value="2"/>
</dbReference>